<dbReference type="AlphaFoldDB" id="A0A8T2SMU5"/>
<protein>
    <recommendedName>
        <fullName evidence="5">Ubiquitin-specific protease family C19-related protein</fullName>
    </recommendedName>
</protein>
<evidence type="ECO:0000313" key="4">
    <source>
        <dbReference type="Proteomes" id="UP000825935"/>
    </source>
</evidence>
<dbReference type="PANTHER" id="PTHR33709:SF4">
    <property type="entry name" value="OS08G0230200 PROTEIN"/>
    <property type="match status" value="1"/>
</dbReference>
<evidence type="ECO:0000313" key="3">
    <source>
        <dbReference type="EMBL" id="KAH7364984.1"/>
    </source>
</evidence>
<keyword evidence="2" id="KW-1133">Transmembrane helix</keyword>
<accession>A0A8T2SMU5</accession>
<dbReference type="PANTHER" id="PTHR33709">
    <property type="entry name" value="OSJNBA0035M09.9 PROTEIN"/>
    <property type="match status" value="1"/>
</dbReference>
<dbReference type="OrthoDB" id="1888261at2759"/>
<feature type="region of interest" description="Disordered" evidence="1">
    <location>
        <begin position="1"/>
        <end position="162"/>
    </location>
</feature>
<feature type="compositionally biased region" description="Polar residues" evidence="1">
    <location>
        <begin position="139"/>
        <end position="162"/>
    </location>
</feature>
<keyword evidence="2" id="KW-0472">Membrane</keyword>
<evidence type="ECO:0000256" key="2">
    <source>
        <dbReference type="SAM" id="Phobius"/>
    </source>
</evidence>
<dbReference type="InterPro" id="IPR040339">
    <property type="entry name" value="At1g16860-like"/>
</dbReference>
<comment type="caution">
    <text evidence="3">The sequence shown here is derived from an EMBL/GenBank/DDBJ whole genome shotgun (WGS) entry which is preliminary data.</text>
</comment>
<feature type="transmembrane region" description="Helical" evidence="2">
    <location>
        <begin position="233"/>
        <end position="254"/>
    </location>
</feature>
<evidence type="ECO:0000256" key="1">
    <source>
        <dbReference type="SAM" id="MobiDB-lite"/>
    </source>
</evidence>
<keyword evidence="4" id="KW-1185">Reference proteome</keyword>
<feature type="compositionally biased region" description="Polar residues" evidence="1">
    <location>
        <begin position="1"/>
        <end position="16"/>
    </location>
</feature>
<dbReference type="EMBL" id="CM035423">
    <property type="protein sequence ID" value="KAH7364984.1"/>
    <property type="molecule type" value="Genomic_DNA"/>
</dbReference>
<feature type="compositionally biased region" description="Low complexity" evidence="1">
    <location>
        <begin position="68"/>
        <end position="86"/>
    </location>
</feature>
<evidence type="ECO:0008006" key="5">
    <source>
        <dbReference type="Google" id="ProtNLM"/>
    </source>
</evidence>
<dbReference type="Proteomes" id="UP000825935">
    <property type="component" value="Chromosome 18"/>
</dbReference>
<organism evidence="3 4">
    <name type="scientific">Ceratopteris richardii</name>
    <name type="common">Triangle waterfern</name>
    <dbReference type="NCBI Taxonomy" id="49495"/>
    <lineage>
        <taxon>Eukaryota</taxon>
        <taxon>Viridiplantae</taxon>
        <taxon>Streptophyta</taxon>
        <taxon>Embryophyta</taxon>
        <taxon>Tracheophyta</taxon>
        <taxon>Polypodiopsida</taxon>
        <taxon>Polypodiidae</taxon>
        <taxon>Polypodiales</taxon>
        <taxon>Pteridineae</taxon>
        <taxon>Pteridaceae</taxon>
        <taxon>Parkerioideae</taxon>
        <taxon>Ceratopteris</taxon>
    </lineage>
</organism>
<feature type="transmembrane region" description="Helical" evidence="2">
    <location>
        <begin position="260"/>
        <end position="281"/>
    </location>
</feature>
<feature type="compositionally biased region" description="Polar residues" evidence="1">
    <location>
        <begin position="87"/>
        <end position="114"/>
    </location>
</feature>
<feature type="region of interest" description="Disordered" evidence="1">
    <location>
        <begin position="186"/>
        <end position="206"/>
    </location>
</feature>
<proteinExistence type="predicted"/>
<keyword evidence="2" id="KW-0812">Transmembrane</keyword>
<name>A0A8T2SMU5_CERRI</name>
<sequence>MTSSSRCTAHQLSNGLYVSGPAEQHKERQPSFQSTAMPYTGGDIRKSGELGKMFDIQVEEHPKVRLKPGYGNPSSNSGPLPSSAPSRPTSGPLNSSGLPRQNSTSAVQNRSGPLSSAGRPASYSGPLSRSGGDHGNVNRPGSGSNSQKNSGPLSGNVPSMVRQNSGSLLPVTGLITSGPITSGPLNSSGAAKKPFSGPLDSHGALNHQKSSLQHPINNIALHRVAIKRVLPSIILWTVVPLFIMGFVAGGFIFVTVHNPILLMVVSGLCACVVLLLGWNFCCAEISPKNFLEAYEDANLSDAKDGELVKVTGIVTCGSVPLESSYQKVTRCVYTSSALYEYRGLKSKPAKAGHRRFTWALRHCERHMVDFYISDLQSGLRALVKAGYGASVIPHVRELTLVDTPGQSKELPTEFVRWLGSKNLSCDDRVMRLKEGYIREGNTVTVIGAVHRQENVLMIVPPREVLSTGCQWGRLFFPRSLRALVIACDKNDSVDGVTW</sequence>
<gene>
    <name evidence="3" type="ORF">KP509_18G001900</name>
</gene>
<reference evidence="3" key="1">
    <citation type="submission" date="2021-08" db="EMBL/GenBank/DDBJ databases">
        <title>WGS assembly of Ceratopteris richardii.</title>
        <authorList>
            <person name="Marchant D.B."/>
            <person name="Chen G."/>
            <person name="Jenkins J."/>
            <person name="Shu S."/>
            <person name="Leebens-Mack J."/>
            <person name="Grimwood J."/>
            <person name="Schmutz J."/>
            <person name="Soltis P."/>
            <person name="Soltis D."/>
            <person name="Chen Z.-H."/>
        </authorList>
    </citation>
    <scope>NUCLEOTIDE SEQUENCE</scope>
    <source>
        <strain evidence="3">Whitten #5841</strain>
        <tissue evidence="3">Leaf</tissue>
    </source>
</reference>